<sequence length="151" mass="17348">MLMIKDVKVVDLVAHVDDRGYLIEIIRATDDHFTRFGQVYLVGNFARGVIRAFHKHSVLWDFFFISHGAAKFIFRDDRSDSSTYKEMNTFVISSRNPSLLVVPPGVYHGWMSLEDDTQMISTASEVYNRENPDEVRVPADSFGVEWEVKGK</sequence>
<reference evidence="2 3" key="1">
    <citation type="submission" date="2019-03" db="EMBL/GenBank/DDBJ databases">
        <title>Metabolic potential of uncultured bacteria and archaea associated with petroleum seepage in deep-sea sediments.</title>
        <authorList>
            <person name="Dong X."/>
            <person name="Hubert C."/>
        </authorList>
    </citation>
    <scope>NUCLEOTIDE SEQUENCE [LARGE SCALE GENOMIC DNA]</scope>
    <source>
        <strain evidence="2">E44_bin7</strain>
    </source>
</reference>
<dbReference type="InterPro" id="IPR014710">
    <property type="entry name" value="RmlC-like_jellyroll"/>
</dbReference>
<gene>
    <name evidence="2" type="ORF">E3J84_06990</name>
</gene>
<protein>
    <submittedName>
        <fullName evidence="2">dTDP-4-dehydrorhamnose 3,5-epimerase</fullName>
    </submittedName>
</protein>
<dbReference type="AlphaFoldDB" id="A0A523RPT6"/>
<dbReference type="GO" id="GO:0005829">
    <property type="term" value="C:cytosol"/>
    <property type="evidence" value="ECO:0007669"/>
    <property type="project" value="TreeGrafter"/>
</dbReference>
<dbReference type="InterPro" id="IPR000888">
    <property type="entry name" value="RmlC-like"/>
</dbReference>
<evidence type="ECO:0000256" key="1">
    <source>
        <dbReference type="PIRSR" id="PIRSR600888-3"/>
    </source>
</evidence>
<evidence type="ECO:0000313" key="3">
    <source>
        <dbReference type="Proteomes" id="UP000316360"/>
    </source>
</evidence>
<feature type="site" description="Participates in a stacking interaction with the thymidine ring of dTDP-4-oxo-6-deoxyglucose" evidence="1">
    <location>
        <position position="127"/>
    </location>
</feature>
<dbReference type="PANTHER" id="PTHR21047:SF2">
    <property type="entry name" value="THYMIDINE DIPHOSPHO-4-KETO-RHAMNOSE 3,5-EPIMERASE"/>
    <property type="match status" value="1"/>
</dbReference>
<evidence type="ECO:0000313" key="2">
    <source>
        <dbReference type="EMBL" id="TET07783.1"/>
    </source>
</evidence>
<dbReference type="InterPro" id="IPR011051">
    <property type="entry name" value="RmlC_Cupin_sf"/>
</dbReference>
<organism evidence="2 3">
    <name type="scientific">Aerophobetes bacterium</name>
    <dbReference type="NCBI Taxonomy" id="2030807"/>
    <lineage>
        <taxon>Bacteria</taxon>
        <taxon>Candidatus Aerophobota</taxon>
    </lineage>
</organism>
<dbReference type="GO" id="GO:0019305">
    <property type="term" value="P:dTDP-rhamnose biosynthetic process"/>
    <property type="evidence" value="ECO:0007669"/>
    <property type="project" value="TreeGrafter"/>
</dbReference>
<dbReference type="Gene3D" id="2.60.120.10">
    <property type="entry name" value="Jelly Rolls"/>
    <property type="match status" value="1"/>
</dbReference>
<name>A0A523RPT6_UNCAE</name>
<dbReference type="SUPFAM" id="SSF51182">
    <property type="entry name" value="RmlC-like cupins"/>
    <property type="match status" value="1"/>
</dbReference>
<proteinExistence type="predicted"/>
<dbReference type="PANTHER" id="PTHR21047">
    <property type="entry name" value="DTDP-6-DEOXY-D-GLUCOSE-3,5 EPIMERASE"/>
    <property type="match status" value="1"/>
</dbReference>
<dbReference type="GO" id="GO:0008830">
    <property type="term" value="F:dTDP-4-dehydrorhamnose 3,5-epimerase activity"/>
    <property type="evidence" value="ECO:0007669"/>
    <property type="project" value="InterPro"/>
</dbReference>
<comment type="caution">
    <text evidence="2">The sequence shown here is derived from an EMBL/GenBank/DDBJ whole genome shotgun (WGS) entry which is preliminary data.</text>
</comment>
<dbReference type="Proteomes" id="UP000316360">
    <property type="component" value="Unassembled WGS sequence"/>
</dbReference>
<dbReference type="EMBL" id="SOKJ01000401">
    <property type="protein sequence ID" value="TET07783.1"/>
    <property type="molecule type" value="Genomic_DNA"/>
</dbReference>
<accession>A0A523RPT6</accession>
<dbReference type="GO" id="GO:0000271">
    <property type="term" value="P:polysaccharide biosynthetic process"/>
    <property type="evidence" value="ECO:0007669"/>
    <property type="project" value="TreeGrafter"/>
</dbReference>
<dbReference type="Pfam" id="PF00908">
    <property type="entry name" value="dTDP_sugar_isom"/>
    <property type="match status" value="1"/>
</dbReference>